<gene>
    <name evidence="2" type="ORF">GSONMT00032167001</name>
</gene>
<reference evidence="2" key="1">
    <citation type="journal article" date="2014" name="Nat. Commun.">
        <title>The rainbow trout genome provides novel insights into evolution after whole-genome duplication in vertebrates.</title>
        <authorList>
            <person name="Berthelot C."/>
            <person name="Brunet F."/>
            <person name="Chalopin D."/>
            <person name="Juanchich A."/>
            <person name="Bernard M."/>
            <person name="Noel B."/>
            <person name="Bento P."/>
            <person name="Da Silva C."/>
            <person name="Labadie K."/>
            <person name="Alberti A."/>
            <person name="Aury J.M."/>
            <person name="Louis A."/>
            <person name="Dehais P."/>
            <person name="Bardou P."/>
            <person name="Montfort J."/>
            <person name="Klopp C."/>
            <person name="Cabau C."/>
            <person name="Gaspin C."/>
            <person name="Thorgaard G.H."/>
            <person name="Boussaha M."/>
            <person name="Quillet E."/>
            <person name="Guyomard R."/>
            <person name="Galiana D."/>
            <person name="Bobe J."/>
            <person name="Volff J.N."/>
            <person name="Genet C."/>
            <person name="Wincker P."/>
            <person name="Jaillon O."/>
            <person name="Roest Crollius H."/>
            <person name="Guiguen Y."/>
        </authorList>
    </citation>
    <scope>NUCLEOTIDE SEQUENCE [LARGE SCALE GENOMIC DNA]</scope>
</reference>
<evidence type="ECO:0000256" key="1">
    <source>
        <dbReference type="SAM" id="MobiDB-lite"/>
    </source>
</evidence>
<dbReference type="STRING" id="8022.A0A060YDJ6"/>
<dbReference type="AlphaFoldDB" id="A0A060YDJ6"/>
<evidence type="ECO:0000313" key="3">
    <source>
        <dbReference type="Proteomes" id="UP000193380"/>
    </source>
</evidence>
<accession>A0A060YDJ6</accession>
<reference evidence="2" key="2">
    <citation type="submission" date="2014-03" db="EMBL/GenBank/DDBJ databases">
        <authorList>
            <person name="Genoscope - CEA"/>
        </authorList>
    </citation>
    <scope>NUCLEOTIDE SEQUENCE</scope>
</reference>
<protein>
    <submittedName>
        <fullName evidence="2">Uncharacterized protein</fullName>
    </submittedName>
</protein>
<sequence>MSFTTAFGKNLQRPTIEVYFAASSLTAVLHLLNEVLDNIEGYHDFYLLEKAPPRSWNRNPARELLQRAPDCPSGEPGHQRTEQPLF</sequence>
<dbReference type="Proteomes" id="UP000193380">
    <property type="component" value="Unassembled WGS sequence"/>
</dbReference>
<evidence type="ECO:0000313" key="2">
    <source>
        <dbReference type="EMBL" id="CDQ89607.1"/>
    </source>
</evidence>
<dbReference type="PaxDb" id="8022-A0A060YDJ6"/>
<name>A0A060YDJ6_ONCMY</name>
<feature type="compositionally biased region" description="Basic and acidic residues" evidence="1">
    <location>
        <begin position="77"/>
        <end position="86"/>
    </location>
</feature>
<organism evidence="2 3">
    <name type="scientific">Oncorhynchus mykiss</name>
    <name type="common">Rainbow trout</name>
    <name type="synonym">Salmo gairdneri</name>
    <dbReference type="NCBI Taxonomy" id="8022"/>
    <lineage>
        <taxon>Eukaryota</taxon>
        <taxon>Metazoa</taxon>
        <taxon>Chordata</taxon>
        <taxon>Craniata</taxon>
        <taxon>Vertebrata</taxon>
        <taxon>Euteleostomi</taxon>
        <taxon>Actinopterygii</taxon>
        <taxon>Neopterygii</taxon>
        <taxon>Teleostei</taxon>
        <taxon>Protacanthopterygii</taxon>
        <taxon>Salmoniformes</taxon>
        <taxon>Salmonidae</taxon>
        <taxon>Salmoninae</taxon>
        <taxon>Oncorhynchus</taxon>
    </lineage>
</organism>
<feature type="region of interest" description="Disordered" evidence="1">
    <location>
        <begin position="66"/>
        <end position="86"/>
    </location>
</feature>
<dbReference type="EMBL" id="FR909665">
    <property type="protein sequence ID" value="CDQ89607.1"/>
    <property type="molecule type" value="Genomic_DNA"/>
</dbReference>
<proteinExistence type="predicted"/>